<dbReference type="OrthoDB" id="411251at2759"/>
<evidence type="ECO:0000313" key="2">
    <source>
        <dbReference type="EMBL" id="GHP02209.1"/>
    </source>
</evidence>
<feature type="region of interest" description="Disordered" evidence="1">
    <location>
        <begin position="788"/>
        <end position="826"/>
    </location>
</feature>
<accession>A0A830H9U4</accession>
<dbReference type="SUPFAM" id="SSF53448">
    <property type="entry name" value="Nucleotide-diphospho-sugar transferases"/>
    <property type="match status" value="1"/>
</dbReference>
<dbReference type="GO" id="GO:0000136">
    <property type="term" value="C:mannan polymerase complex"/>
    <property type="evidence" value="ECO:0007669"/>
    <property type="project" value="TreeGrafter"/>
</dbReference>
<dbReference type="GO" id="GO:0006487">
    <property type="term" value="P:protein N-linked glycosylation"/>
    <property type="evidence" value="ECO:0007669"/>
    <property type="project" value="TreeGrafter"/>
</dbReference>
<evidence type="ECO:0008006" key="4">
    <source>
        <dbReference type="Google" id="ProtNLM"/>
    </source>
</evidence>
<dbReference type="Proteomes" id="UP000660262">
    <property type="component" value="Unassembled WGS sequence"/>
</dbReference>
<feature type="region of interest" description="Disordered" evidence="1">
    <location>
        <begin position="202"/>
        <end position="232"/>
    </location>
</feature>
<protein>
    <recommendedName>
        <fullName evidence="4">Glycosyltransferase family 32 protein</fullName>
    </recommendedName>
</protein>
<feature type="region of interest" description="Disordered" evidence="1">
    <location>
        <begin position="122"/>
        <end position="141"/>
    </location>
</feature>
<dbReference type="InterPro" id="IPR029044">
    <property type="entry name" value="Nucleotide-diphossugar_trans"/>
</dbReference>
<dbReference type="Pfam" id="PF04488">
    <property type="entry name" value="Gly_transf_sug"/>
    <property type="match status" value="1"/>
</dbReference>
<dbReference type="InterPro" id="IPR039367">
    <property type="entry name" value="Och1-like"/>
</dbReference>
<dbReference type="GO" id="GO:0000009">
    <property type="term" value="F:alpha-1,6-mannosyltransferase activity"/>
    <property type="evidence" value="ECO:0007669"/>
    <property type="project" value="InterPro"/>
</dbReference>
<feature type="compositionally biased region" description="Gly residues" evidence="1">
    <location>
        <begin position="811"/>
        <end position="821"/>
    </location>
</feature>
<evidence type="ECO:0000313" key="3">
    <source>
        <dbReference type="Proteomes" id="UP000660262"/>
    </source>
</evidence>
<keyword evidence="3" id="KW-1185">Reference proteome</keyword>
<dbReference type="AlphaFoldDB" id="A0A830H9U4"/>
<dbReference type="PANTHER" id="PTHR31834">
    <property type="entry name" value="INITIATION-SPECIFIC ALPHA-1,6-MANNOSYLTRANSFERASE"/>
    <property type="match status" value="1"/>
</dbReference>
<dbReference type="Gene3D" id="3.90.550.20">
    <property type="match status" value="1"/>
</dbReference>
<comment type="caution">
    <text evidence="2">The sequence shown here is derived from an EMBL/GenBank/DDBJ whole genome shotgun (WGS) entry which is preliminary data.</text>
</comment>
<dbReference type="EMBL" id="BNJQ01000003">
    <property type="protein sequence ID" value="GHP02209.1"/>
    <property type="molecule type" value="Genomic_DNA"/>
</dbReference>
<sequence>MVYYQYSARRHKHVIVLDEEESVQKILCAAGGGVVADHERNLLDNTVRDDNAANDTMRSENAVDDLMNVTLVIAADDVAASADGKRNDEQRGAKTLLPPSLRELREGSIIVSNRMRWCGYDGSSGRERKSTNHQALSPHSAGGTQLIHRVVRDPNVVFKSSSTDDAKNHSVIIGFLAVPASMHDCFEDAELEYFKGHPDAFRQSRKSRKQSLVEKGELKEHHTASPHANGFADTEQVIQSAIENGRRWLQTQHEGRRRARLSERDEVSKGTPATYSSEPFEKSNVTRRLHAGCAYLKDMSDGKEFPKVEITAANGYCDPKWDGGATGHLGKLRDHSFKDCMVKPDDERDGDMLGLLGGSTYTLTWQEKTTDTERNRYIAHELEIWELDPLDVTGHDECWSHTIVDKVTSLGDGRQTLTFTLPHTSDEGFNRKCLGGRMEMKSYPEFQLRLQDRVEGRVSGSSECHYYSSRQFRYIDAADTEKDFSQGIDHTFRKRRLGNGTVRAKQRKQQRRHERSVEPSEGRSTTDDESEQQLPKLIPNVLHQTYTSFRVPGRLRMMMDSWKRMNPDFSFRFYDDVSCLSFVRREFPEYLDAYLALPKSVERSDFFRYMVVLRLGGYYADVDTECRRPLAGLARPKDTLIVGWEGEFDSLADAQARRFVRQRQVLQWTFAAAPGHPALRDACDRIAERARSKNTFSNNTNVDTLLKTGPGLWTDAVVRATIQARKSESIWGVRFLPRVAFGTHPQGQDGVSPSAPDVLVLHRFVGGWKRMAWIAGFAGRASPTNVAASVNNNNNNNNDDDDDDGRHGSRSDGGGGGGGGSVDDELPLTTHQQNIAVDAELAATEKRRAVAMVSANWDPPFDIHVFPAGDVYARKGSLSARTSRALTHWGRWQFEPDVLPRSVGVVDPLVSAAAHNDGILLDVTPGLGFTSLAAISRRVSTMLIVDCTGDPSVHILRRSLAIQRVDDLVVVAPDAYDTVRAANVSTATLLVV</sequence>
<dbReference type="InterPro" id="IPR007577">
    <property type="entry name" value="GlycoTrfase_DXD_sugar-bd_CS"/>
</dbReference>
<name>A0A830H9U4_9CHLO</name>
<reference evidence="2" key="1">
    <citation type="submission" date="2020-10" db="EMBL/GenBank/DDBJ databases">
        <title>Unveiling of a novel bifunctional photoreceptor, Dualchrome1, isolated from a cosmopolitan green alga.</title>
        <authorList>
            <person name="Suzuki S."/>
            <person name="Kawachi M."/>
        </authorList>
    </citation>
    <scope>NUCLEOTIDE SEQUENCE</scope>
    <source>
        <strain evidence="2">NIES 2893</strain>
    </source>
</reference>
<feature type="region of interest" description="Disordered" evidence="1">
    <location>
        <begin position="495"/>
        <end position="537"/>
    </location>
</feature>
<feature type="compositionally biased region" description="Basic and acidic residues" evidence="1">
    <location>
        <begin position="211"/>
        <end position="223"/>
    </location>
</feature>
<organism evidence="2 3">
    <name type="scientific">Pycnococcus provasolii</name>
    <dbReference type="NCBI Taxonomy" id="41880"/>
    <lineage>
        <taxon>Eukaryota</taxon>
        <taxon>Viridiplantae</taxon>
        <taxon>Chlorophyta</taxon>
        <taxon>Pseudoscourfieldiophyceae</taxon>
        <taxon>Pseudoscourfieldiales</taxon>
        <taxon>Pycnococcaceae</taxon>
        <taxon>Pycnococcus</taxon>
    </lineage>
</organism>
<proteinExistence type="predicted"/>
<evidence type="ECO:0000256" key="1">
    <source>
        <dbReference type="SAM" id="MobiDB-lite"/>
    </source>
</evidence>
<gene>
    <name evidence="2" type="ORF">PPROV_000096600</name>
</gene>
<feature type="compositionally biased region" description="Basic and acidic residues" evidence="1">
    <location>
        <begin position="515"/>
        <end position="526"/>
    </location>
</feature>
<dbReference type="PANTHER" id="PTHR31834:SF1">
    <property type="entry name" value="INITIATION-SPECIFIC ALPHA-1,6-MANNOSYLTRANSFERASE"/>
    <property type="match status" value="1"/>
</dbReference>
<feature type="region of interest" description="Disordered" evidence="1">
    <location>
        <begin position="248"/>
        <end position="281"/>
    </location>
</feature>
<feature type="compositionally biased region" description="Basic residues" evidence="1">
    <location>
        <begin position="504"/>
        <end position="514"/>
    </location>
</feature>